<keyword evidence="1" id="KW-0472">Membrane</keyword>
<evidence type="ECO:0000256" key="1">
    <source>
        <dbReference type="SAM" id="Phobius"/>
    </source>
</evidence>
<dbReference type="GO" id="GO:0016020">
    <property type="term" value="C:membrane"/>
    <property type="evidence" value="ECO:0007669"/>
    <property type="project" value="UniProtKB-SubCell"/>
</dbReference>
<protein>
    <recommendedName>
        <fullName evidence="4">MARVEL domain-containing protein</fullName>
    </recommendedName>
</protein>
<feature type="transmembrane region" description="Helical" evidence="1">
    <location>
        <begin position="72"/>
        <end position="91"/>
    </location>
</feature>
<accession>A0A0P7BH41</accession>
<evidence type="ECO:0000313" key="2">
    <source>
        <dbReference type="EMBL" id="KPM46258.1"/>
    </source>
</evidence>
<feature type="transmembrane region" description="Helical" evidence="1">
    <location>
        <begin position="43"/>
        <end position="65"/>
    </location>
</feature>
<keyword evidence="1" id="KW-1133">Transmembrane helix</keyword>
<reference evidence="2 3" key="1">
    <citation type="submission" date="2015-09" db="EMBL/GenBank/DDBJ databases">
        <title>Draft genome of a European isolate of the apple canker pathogen Neonectria ditissima.</title>
        <authorList>
            <person name="Gomez-Cortecero A."/>
            <person name="Harrison R.J."/>
            <person name="Armitage A.D."/>
        </authorList>
    </citation>
    <scope>NUCLEOTIDE SEQUENCE [LARGE SCALE GENOMIC DNA]</scope>
    <source>
        <strain evidence="2 3">R09/05</strain>
    </source>
</reference>
<dbReference type="OrthoDB" id="4074965at2759"/>
<dbReference type="Proteomes" id="UP000050424">
    <property type="component" value="Unassembled WGS sequence"/>
</dbReference>
<keyword evidence="1" id="KW-0812">Transmembrane</keyword>
<comment type="caution">
    <text evidence="2">The sequence shown here is derived from an EMBL/GenBank/DDBJ whole genome shotgun (WGS) entry which is preliminary data.</text>
</comment>
<proteinExistence type="predicted"/>
<feature type="transmembrane region" description="Helical" evidence="1">
    <location>
        <begin position="124"/>
        <end position="147"/>
    </location>
</feature>
<dbReference type="EMBL" id="LKCW01000002">
    <property type="protein sequence ID" value="KPM46258.1"/>
    <property type="molecule type" value="Genomic_DNA"/>
</dbReference>
<organism evidence="2 3">
    <name type="scientific">Neonectria ditissima</name>
    <dbReference type="NCBI Taxonomy" id="78410"/>
    <lineage>
        <taxon>Eukaryota</taxon>
        <taxon>Fungi</taxon>
        <taxon>Dikarya</taxon>
        <taxon>Ascomycota</taxon>
        <taxon>Pezizomycotina</taxon>
        <taxon>Sordariomycetes</taxon>
        <taxon>Hypocreomycetidae</taxon>
        <taxon>Hypocreales</taxon>
        <taxon>Nectriaceae</taxon>
        <taxon>Neonectria</taxon>
    </lineage>
</organism>
<feature type="transmembrane region" description="Helical" evidence="1">
    <location>
        <begin position="12"/>
        <end position="31"/>
    </location>
</feature>
<dbReference type="AlphaFoldDB" id="A0A0P7BH41"/>
<evidence type="ECO:0008006" key="4">
    <source>
        <dbReference type="Google" id="ProtNLM"/>
    </source>
</evidence>
<dbReference type="PANTHER" id="PTHR39608:SF1">
    <property type="entry name" value="INTEGRAL MEMBRANE PROTEIN (AFU_ORTHOLOGUE AFUA_5G08640)"/>
    <property type="match status" value="1"/>
</dbReference>
<name>A0A0P7BH41_9HYPO</name>
<sequence>MAAWLKIITMSLRAAELICAAIIIGIASDYIKQSDENLGHLSRFIFTDVAAALAIFFAFIWLIPFSSNYTNWYIDFFIASALAGATGWLVYSSEDSCGKVSLSDIQEAGDAGDDDANICTKWKALYVLSAASVILWIISATVGFFWVRKHRSTVKTKTSQPKTKTKSRGRY</sequence>
<evidence type="ECO:0000313" key="3">
    <source>
        <dbReference type="Proteomes" id="UP000050424"/>
    </source>
</evidence>
<dbReference type="PANTHER" id="PTHR39608">
    <property type="entry name" value="INTEGRAL MEMBRANE PROTEIN (AFU_ORTHOLOGUE AFUA_5G08640)"/>
    <property type="match status" value="1"/>
</dbReference>
<keyword evidence="3" id="KW-1185">Reference proteome</keyword>
<gene>
    <name evidence="2" type="ORF">AK830_g266</name>
</gene>